<dbReference type="VEuPathDB" id="VectorBase:ASTEI20_031185"/>
<evidence type="ECO:0000256" key="2">
    <source>
        <dbReference type="ARBA" id="ARBA00004567"/>
    </source>
</evidence>
<dbReference type="GO" id="GO:0005543">
    <property type="term" value="F:phospholipid binding"/>
    <property type="evidence" value="ECO:0007669"/>
    <property type="project" value="TreeGrafter"/>
</dbReference>
<keyword evidence="4" id="KW-0813">Transport</keyword>
<dbReference type="GO" id="GO:0016973">
    <property type="term" value="P:poly(A)+ mRNA export from nucleus"/>
    <property type="evidence" value="ECO:0007669"/>
    <property type="project" value="InterPro"/>
</dbReference>
<comment type="similarity">
    <text evidence="3">Belongs to the GLE1 family.</text>
</comment>
<dbReference type="Pfam" id="PF07817">
    <property type="entry name" value="GLE1"/>
    <property type="match status" value="1"/>
</dbReference>
<reference evidence="18" key="2">
    <citation type="submission" date="2020-05" db="UniProtKB">
        <authorList>
            <consortium name="EnsemblMetazoa"/>
        </authorList>
    </citation>
    <scope>IDENTIFICATION</scope>
    <source>
        <strain evidence="18">Indian</strain>
    </source>
</reference>
<feature type="region of interest" description="Disordered" evidence="17">
    <location>
        <begin position="45"/>
        <end position="91"/>
    </location>
</feature>
<protein>
    <recommendedName>
        <fullName evidence="13">mRNA export factor GLE1</fullName>
    </recommendedName>
    <alternativeName>
        <fullName evidence="15">GLE1 RNA export mediator</fullName>
    </alternativeName>
    <alternativeName>
        <fullName evidence="14">Nucleoporin GLE1</fullName>
    </alternativeName>
</protein>
<feature type="compositionally biased region" description="Low complexity" evidence="17">
    <location>
        <begin position="362"/>
        <end position="373"/>
    </location>
</feature>
<dbReference type="Proteomes" id="UP000076408">
    <property type="component" value="Unassembled WGS sequence"/>
</dbReference>
<reference evidence="19" key="1">
    <citation type="journal article" date="2014" name="Genome Biol.">
        <title>Genome analysis of a major urban malaria vector mosquito, Anopheles stephensi.</title>
        <authorList>
            <person name="Jiang X."/>
            <person name="Peery A."/>
            <person name="Hall A.B."/>
            <person name="Sharma A."/>
            <person name="Chen X.G."/>
            <person name="Waterhouse R.M."/>
            <person name="Komissarov A."/>
            <person name="Riehle M.M."/>
            <person name="Shouche Y."/>
            <person name="Sharakhova M.V."/>
            <person name="Lawson D."/>
            <person name="Pakpour N."/>
            <person name="Arensburger P."/>
            <person name="Davidson V.L."/>
            <person name="Eiglmeier K."/>
            <person name="Emrich S."/>
            <person name="George P."/>
            <person name="Kennedy R.C."/>
            <person name="Mane S.P."/>
            <person name="Maslen G."/>
            <person name="Oringanje C."/>
            <person name="Qi Y."/>
            <person name="Settlage R."/>
            <person name="Tojo M."/>
            <person name="Tubio J.M."/>
            <person name="Unger M.F."/>
            <person name="Wang B."/>
            <person name="Vernick K.D."/>
            <person name="Ribeiro J.M."/>
            <person name="James A.A."/>
            <person name="Michel K."/>
            <person name="Riehle M.A."/>
            <person name="Luckhart S."/>
            <person name="Sharakhov I.V."/>
            <person name="Tu Z."/>
        </authorList>
    </citation>
    <scope>NUCLEOTIDE SEQUENCE [LARGE SCALE GENOMIC DNA]</scope>
    <source>
        <strain evidence="19">Indian</strain>
    </source>
</reference>
<evidence type="ECO:0000256" key="5">
    <source>
        <dbReference type="ARBA" id="ARBA00022490"/>
    </source>
</evidence>
<dbReference type="GO" id="GO:0044614">
    <property type="term" value="C:nuclear pore cytoplasmic filaments"/>
    <property type="evidence" value="ECO:0007669"/>
    <property type="project" value="TreeGrafter"/>
</dbReference>
<feature type="coiled-coil region" evidence="16">
    <location>
        <begin position="147"/>
        <end position="221"/>
    </location>
</feature>
<evidence type="ECO:0000256" key="17">
    <source>
        <dbReference type="SAM" id="MobiDB-lite"/>
    </source>
</evidence>
<name>A0A182YBR1_ANOST</name>
<dbReference type="GO" id="GO:0031369">
    <property type="term" value="F:translation initiation factor binding"/>
    <property type="evidence" value="ECO:0007669"/>
    <property type="project" value="TreeGrafter"/>
</dbReference>
<evidence type="ECO:0000256" key="13">
    <source>
        <dbReference type="ARBA" id="ARBA00026227"/>
    </source>
</evidence>
<evidence type="ECO:0000256" key="11">
    <source>
        <dbReference type="ARBA" id="ARBA00023242"/>
    </source>
</evidence>
<evidence type="ECO:0000256" key="16">
    <source>
        <dbReference type="SAM" id="Coils"/>
    </source>
</evidence>
<dbReference type="PANTHER" id="PTHR12960:SF0">
    <property type="entry name" value="MRNA EXPORT FACTOR GLE1"/>
    <property type="match status" value="1"/>
</dbReference>
<dbReference type="STRING" id="30069.A0A182YBR1"/>
<evidence type="ECO:0000256" key="6">
    <source>
        <dbReference type="ARBA" id="ARBA00022816"/>
    </source>
</evidence>
<dbReference type="InterPro" id="IPR038506">
    <property type="entry name" value="GLE1-like_sf"/>
</dbReference>
<dbReference type="VEuPathDB" id="VectorBase:ASTEI05897"/>
<evidence type="ECO:0000256" key="15">
    <source>
        <dbReference type="ARBA" id="ARBA00030897"/>
    </source>
</evidence>
<feature type="compositionally biased region" description="Polar residues" evidence="17">
    <location>
        <begin position="71"/>
        <end position="84"/>
    </location>
</feature>
<accession>A0A182YBR1</accession>
<dbReference type="PANTHER" id="PTHR12960">
    <property type="entry name" value="GLE-1-RELATED"/>
    <property type="match status" value="1"/>
</dbReference>
<keyword evidence="5" id="KW-0963">Cytoplasm</keyword>
<keyword evidence="6" id="KW-0509">mRNA transport</keyword>
<dbReference type="AlphaFoldDB" id="A0A182YBR1"/>
<keyword evidence="8" id="KW-0811">Translocation</keyword>
<evidence type="ECO:0000256" key="10">
    <source>
        <dbReference type="ARBA" id="ARBA00023132"/>
    </source>
</evidence>
<keyword evidence="10" id="KW-0906">Nuclear pore complex</keyword>
<organism evidence="18 19">
    <name type="scientific">Anopheles stephensi</name>
    <name type="common">Indo-Pakistan malaria mosquito</name>
    <dbReference type="NCBI Taxonomy" id="30069"/>
    <lineage>
        <taxon>Eukaryota</taxon>
        <taxon>Metazoa</taxon>
        <taxon>Ecdysozoa</taxon>
        <taxon>Arthropoda</taxon>
        <taxon>Hexapoda</taxon>
        <taxon>Insecta</taxon>
        <taxon>Pterygota</taxon>
        <taxon>Neoptera</taxon>
        <taxon>Endopterygota</taxon>
        <taxon>Diptera</taxon>
        <taxon>Nematocera</taxon>
        <taxon>Culicoidea</taxon>
        <taxon>Culicidae</taxon>
        <taxon>Anophelinae</taxon>
        <taxon>Anopheles</taxon>
    </lineage>
</organism>
<evidence type="ECO:0000256" key="9">
    <source>
        <dbReference type="ARBA" id="ARBA00023054"/>
    </source>
</evidence>
<feature type="compositionally biased region" description="Basic and acidic residues" evidence="17">
    <location>
        <begin position="317"/>
        <end position="328"/>
    </location>
</feature>
<dbReference type="GO" id="GO:0000822">
    <property type="term" value="F:inositol hexakisphosphate binding"/>
    <property type="evidence" value="ECO:0007669"/>
    <property type="project" value="TreeGrafter"/>
</dbReference>
<dbReference type="VEuPathDB" id="VectorBase:ASTE008500"/>
<evidence type="ECO:0000256" key="3">
    <source>
        <dbReference type="ARBA" id="ARBA00011056"/>
    </source>
</evidence>
<evidence type="ECO:0000256" key="12">
    <source>
        <dbReference type="ARBA" id="ARBA00024680"/>
    </source>
</evidence>
<comment type="function">
    <text evidence="12">Required for the export of mRNAs containing poly(A) tails from the nucleus into the cytoplasm. May be involved in the terminal step of the mRNA transport through the nuclear pore complex (NPC).</text>
</comment>
<dbReference type="GO" id="GO:0005737">
    <property type="term" value="C:cytoplasm"/>
    <property type="evidence" value="ECO:0007669"/>
    <property type="project" value="UniProtKB-SubCell"/>
</dbReference>
<keyword evidence="19" id="KW-1185">Reference proteome</keyword>
<evidence type="ECO:0000256" key="7">
    <source>
        <dbReference type="ARBA" id="ARBA00022927"/>
    </source>
</evidence>
<dbReference type="EnsemblMetazoa" id="ASTEI05897-RA">
    <property type="protein sequence ID" value="ASTEI05897-PA"/>
    <property type="gene ID" value="ASTEI05897"/>
</dbReference>
<keyword evidence="9 16" id="KW-0175">Coiled coil</keyword>
<evidence type="ECO:0000256" key="8">
    <source>
        <dbReference type="ARBA" id="ARBA00023010"/>
    </source>
</evidence>
<evidence type="ECO:0000256" key="4">
    <source>
        <dbReference type="ARBA" id="ARBA00022448"/>
    </source>
</evidence>
<evidence type="ECO:0000256" key="14">
    <source>
        <dbReference type="ARBA" id="ARBA00029983"/>
    </source>
</evidence>
<dbReference type="GO" id="GO:0015031">
    <property type="term" value="P:protein transport"/>
    <property type="evidence" value="ECO:0007669"/>
    <property type="project" value="UniProtKB-KW"/>
</dbReference>
<keyword evidence="7" id="KW-0653">Protein transport</keyword>
<dbReference type="InterPro" id="IPR012476">
    <property type="entry name" value="GLE1"/>
</dbReference>
<feature type="compositionally biased region" description="Basic and acidic residues" evidence="17">
    <location>
        <begin position="61"/>
        <end position="70"/>
    </location>
</feature>
<comment type="subcellular location">
    <subcellularLocation>
        <location evidence="1">Cytoplasm</location>
    </subcellularLocation>
    <subcellularLocation>
        <location evidence="2">Nucleus</location>
        <location evidence="2">Nuclear pore complex</location>
    </subcellularLocation>
</comment>
<keyword evidence="11" id="KW-0539">Nucleus</keyword>
<evidence type="ECO:0000313" key="18">
    <source>
        <dbReference type="EnsemblMetazoa" id="ASTEI05897-PA"/>
    </source>
</evidence>
<sequence>MASKHNFNVEELLSGFDSMKISALRNAAKLSPLIKERTIGPDCVDLSQRKVAGPPSPGKVESNDATKENDPNLSNEGPSTNGTPKSVEKKKPTTTHFNATVHNDAADCAAVQLKLHQQDIERQRVASVQKTLAERQTKIRLADEVREAQLAENLQQAALNAARKEKDTEQRLLNAMKEQEKLAQEASARRQAEIEQENRRLNDIQAQLRRRQEEMRKKAQLLDALRTLIGQFRVGTETFTKALTVIGVQHATKFTNQKKSVRVLQKDFELLLQTVNTNQEVSQAEVDQAAEYCKLLEQVNAEVTEILAQIEASQKQQQEEQEKLEQAKAAEAPVVPASGPEQPVQQTDTKPTDSTDSGTGVTPAAPATAAAPAITSQATDNEPFFQPVSPECLQFYNEIKSFYEQHQTAVKQLMDDPSMKAYRFNCQKAINVPVNAISAVNRDHFIDKYQKLAALLSGQNVKAGDGMVSINGHPLGRTYCTMLLAKKFVSQADTSISSNASAAFPVAAIAVALWQRFPDFGRFFLAYLHRECPYLVPYYLPQLEGQSQEDFLKTLGYRFADGGVLEKQDQYLKRMSGLARLYAAVIVTIPRKDDPTPHPHGLEYGWRWLTNILNRFPQPDICATLLAEFLQTAGADLHAAYGKQFIKVLQVLRGDYMTALNRIDTGGPKARLEGLVGKMLNLLALEGRVERPEEGIPSRSHETVNILNT</sequence>
<feature type="region of interest" description="Disordered" evidence="17">
    <location>
        <begin position="317"/>
        <end position="373"/>
    </location>
</feature>
<evidence type="ECO:0000313" key="19">
    <source>
        <dbReference type="Proteomes" id="UP000076408"/>
    </source>
</evidence>
<dbReference type="FunFam" id="1.25.40.510:FF:000001">
    <property type="entry name" value="Nucleoporin GLE1 isoform 1"/>
    <property type="match status" value="1"/>
</dbReference>
<evidence type="ECO:0000256" key="1">
    <source>
        <dbReference type="ARBA" id="ARBA00004496"/>
    </source>
</evidence>
<proteinExistence type="inferred from homology"/>
<feature type="compositionally biased region" description="Polar residues" evidence="17">
    <location>
        <begin position="343"/>
        <end position="360"/>
    </location>
</feature>
<dbReference type="Gene3D" id="1.25.40.510">
    <property type="entry name" value="GLE1-like"/>
    <property type="match status" value="1"/>
</dbReference>
<dbReference type="OMA" id="AYMYKES"/>